<keyword evidence="2" id="KW-1185">Reference proteome</keyword>
<evidence type="ECO:0000313" key="2">
    <source>
        <dbReference type="Proteomes" id="UP000821845"/>
    </source>
</evidence>
<accession>A0ACB7TLN3</accession>
<sequence length="167" mass="18426">MMITKNDISDTVTLTLWPRDLKSLTTGILCIILTDCFGGNFSTLGQQQKGSPRDWHVCSITEVEDVVSDGREDAQQAWREAIEADDFVDFVTADDAVWVTEELDDSANVHEVKAEACPEASSSDEESDDVSLPAPIASATVKEYIATLKDLYSKGDYHNNMSSTRRT</sequence>
<gene>
    <name evidence="1" type="ORF">HPB50_009739</name>
</gene>
<organism evidence="1 2">
    <name type="scientific">Hyalomma asiaticum</name>
    <name type="common">Tick</name>
    <dbReference type="NCBI Taxonomy" id="266040"/>
    <lineage>
        <taxon>Eukaryota</taxon>
        <taxon>Metazoa</taxon>
        <taxon>Ecdysozoa</taxon>
        <taxon>Arthropoda</taxon>
        <taxon>Chelicerata</taxon>
        <taxon>Arachnida</taxon>
        <taxon>Acari</taxon>
        <taxon>Parasitiformes</taxon>
        <taxon>Ixodida</taxon>
        <taxon>Ixodoidea</taxon>
        <taxon>Ixodidae</taxon>
        <taxon>Hyalomminae</taxon>
        <taxon>Hyalomma</taxon>
    </lineage>
</organism>
<name>A0ACB7TLN3_HYAAI</name>
<protein>
    <submittedName>
        <fullName evidence="1">Uncharacterized protein</fullName>
    </submittedName>
</protein>
<evidence type="ECO:0000313" key="1">
    <source>
        <dbReference type="EMBL" id="KAH6945744.1"/>
    </source>
</evidence>
<reference evidence="1" key="1">
    <citation type="submission" date="2020-05" db="EMBL/GenBank/DDBJ databases">
        <title>Large-scale comparative analyses of tick genomes elucidate their genetic diversity and vector capacities.</title>
        <authorList>
            <person name="Jia N."/>
            <person name="Wang J."/>
            <person name="Shi W."/>
            <person name="Du L."/>
            <person name="Sun Y."/>
            <person name="Zhan W."/>
            <person name="Jiang J."/>
            <person name="Wang Q."/>
            <person name="Zhang B."/>
            <person name="Ji P."/>
            <person name="Sakyi L.B."/>
            <person name="Cui X."/>
            <person name="Yuan T."/>
            <person name="Jiang B."/>
            <person name="Yang W."/>
            <person name="Lam T.T.-Y."/>
            <person name="Chang Q."/>
            <person name="Ding S."/>
            <person name="Wang X."/>
            <person name="Zhu J."/>
            <person name="Ruan X."/>
            <person name="Zhao L."/>
            <person name="Wei J."/>
            <person name="Que T."/>
            <person name="Du C."/>
            <person name="Cheng J."/>
            <person name="Dai P."/>
            <person name="Han X."/>
            <person name="Huang E."/>
            <person name="Gao Y."/>
            <person name="Liu J."/>
            <person name="Shao H."/>
            <person name="Ye R."/>
            <person name="Li L."/>
            <person name="Wei W."/>
            <person name="Wang X."/>
            <person name="Wang C."/>
            <person name="Yang T."/>
            <person name="Huo Q."/>
            <person name="Li W."/>
            <person name="Guo W."/>
            <person name="Chen H."/>
            <person name="Zhou L."/>
            <person name="Ni X."/>
            <person name="Tian J."/>
            <person name="Zhou Y."/>
            <person name="Sheng Y."/>
            <person name="Liu T."/>
            <person name="Pan Y."/>
            <person name="Xia L."/>
            <person name="Li J."/>
            <person name="Zhao F."/>
            <person name="Cao W."/>
        </authorList>
    </citation>
    <scope>NUCLEOTIDE SEQUENCE</scope>
    <source>
        <strain evidence="1">Hyas-2018</strain>
    </source>
</reference>
<dbReference type="EMBL" id="CM023481">
    <property type="protein sequence ID" value="KAH6945744.1"/>
    <property type="molecule type" value="Genomic_DNA"/>
</dbReference>
<comment type="caution">
    <text evidence="1">The sequence shown here is derived from an EMBL/GenBank/DDBJ whole genome shotgun (WGS) entry which is preliminary data.</text>
</comment>
<proteinExistence type="predicted"/>
<dbReference type="Proteomes" id="UP000821845">
    <property type="component" value="Chromosome 1"/>
</dbReference>